<protein>
    <submittedName>
        <fullName evidence="1">Uncharacterized protein</fullName>
    </submittedName>
</protein>
<dbReference type="Proteomes" id="UP000593565">
    <property type="component" value="Unassembled WGS sequence"/>
</dbReference>
<accession>A0A7J6BG98</accession>
<proteinExistence type="predicted"/>
<dbReference type="AlphaFoldDB" id="A0A7J6BG98"/>
<organism evidence="1 2">
    <name type="scientific">Ameiurus melas</name>
    <name type="common">Black bullhead</name>
    <name type="synonym">Silurus melas</name>
    <dbReference type="NCBI Taxonomy" id="219545"/>
    <lineage>
        <taxon>Eukaryota</taxon>
        <taxon>Metazoa</taxon>
        <taxon>Chordata</taxon>
        <taxon>Craniata</taxon>
        <taxon>Vertebrata</taxon>
        <taxon>Euteleostomi</taxon>
        <taxon>Actinopterygii</taxon>
        <taxon>Neopterygii</taxon>
        <taxon>Teleostei</taxon>
        <taxon>Ostariophysi</taxon>
        <taxon>Siluriformes</taxon>
        <taxon>Ictaluridae</taxon>
        <taxon>Ameiurus</taxon>
    </lineage>
</organism>
<sequence length="90" mass="10104">MESKLPSYTSNAGRDFLTDLLRDTSRGSEVMQGLHLSGFEPAPCCVRADRRATEESVPKLSHVVVYTSACSRIDMVTQVKNYCNYVYFCT</sequence>
<evidence type="ECO:0000313" key="1">
    <source>
        <dbReference type="EMBL" id="KAF4093902.1"/>
    </source>
</evidence>
<reference evidence="1 2" key="1">
    <citation type="submission" date="2020-02" db="EMBL/GenBank/DDBJ databases">
        <title>A chromosome-scale genome assembly of the black bullhead catfish (Ameiurus melas).</title>
        <authorList>
            <person name="Wen M."/>
            <person name="Zham M."/>
            <person name="Cabau C."/>
            <person name="Klopp C."/>
            <person name="Donnadieu C."/>
            <person name="Roques C."/>
            <person name="Bouchez O."/>
            <person name="Lampietro C."/>
            <person name="Jouanno E."/>
            <person name="Herpin A."/>
            <person name="Louis A."/>
            <person name="Berthelot C."/>
            <person name="Parey E."/>
            <person name="Roest-Crollius H."/>
            <person name="Braasch I."/>
            <person name="Postlethwait J."/>
            <person name="Robinson-Rechavi M."/>
            <person name="Echchiki A."/>
            <person name="Begum T."/>
            <person name="Montfort J."/>
            <person name="Schartl M."/>
            <person name="Bobe J."/>
            <person name="Guiguen Y."/>
        </authorList>
    </citation>
    <scope>NUCLEOTIDE SEQUENCE [LARGE SCALE GENOMIC DNA]</scope>
    <source>
        <strain evidence="1">M_S1</strain>
        <tissue evidence="1">Blood</tissue>
    </source>
</reference>
<name>A0A7J6BG98_AMEME</name>
<keyword evidence="2" id="KW-1185">Reference proteome</keyword>
<gene>
    <name evidence="1" type="ORF">AMELA_G00006690</name>
</gene>
<evidence type="ECO:0000313" key="2">
    <source>
        <dbReference type="Proteomes" id="UP000593565"/>
    </source>
</evidence>
<comment type="caution">
    <text evidence="1">The sequence shown here is derived from an EMBL/GenBank/DDBJ whole genome shotgun (WGS) entry which is preliminary data.</text>
</comment>
<dbReference type="EMBL" id="JAAGNN010000001">
    <property type="protein sequence ID" value="KAF4093902.1"/>
    <property type="molecule type" value="Genomic_DNA"/>
</dbReference>